<accession>A0AAC9TUJ0</accession>
<dbReference type="InterPro" id="IPR045929">
    <property type="entry name" value="DUF6348"/>
</dbReference>
<evidence type="ECO:0000313" key="2">
    <source>
        <dbReference type="Proteomes" id="UP000264880"/>
    </source>
</evidence>
<dbReference type="Pfam" id="PF19875">
    <property type="entry name" value="DUF6348"/>
    <property type="match status" value="1"/>
</dbReference>
<dbReference type="KEGG" id="bhp:BHAMNSH16_07695"/>
<organism evidence="1 2">
    <name type="scientific">Brachyspira hampsonii</name>
    <dbReference type="NCBI Taxonomy" id="1287055"/>
    <lineage>
        <taxon>Bacteria</taxon>
        <taxon>Pseudomonadati</taxon>
        <taxon>Spirochaetota</taxon>
        <taxon>Spirochaetia</taxon>
        <taxon>Brachyspirales</taxon>
        <taxon>Brachyspiraceae</taxon>
        <taxon>Brachyspira</taxon>
    </lineage>
</organism>
<dbReference type="AlphaFoldDB" id="A0AAC9TUJ0"/>
<proteinExistence type="predicted"/>
<dbReference type="RefSeq" id="WP_008728886.1">
    <property type="nucleotide sequence ID" value="NZ_CP019914.1"/>
</dbReference>
<name>A0AAC9TUJ0_9SPIR</name>
<keyword evidence="2" id="KW-1185">Reference proteome</keyword>
<gene>
    <name evidence="1" type="ORF">BHAMNSH16_07695</name>
</gene>
<sequence length="526" mass="61170">MDNEELNNEELDEQFQKLYEEGNHKGIIKLILSLPKEQLNDDIKGQLAVAYNNISEFDLAIEILNSLSEETKSNHTWFYKIAYAYSGKSDMSNANLNIDRALYTLEMNKHSISNEEYDYYSNLYNNLKDYIQGGSLHYEANYVNIDDPDSIIKDVSSILANDIENEIIEGSIVIKKWNIFINAYPDTITDKSAVINYYISSPDWDRDIFECCASAGKDANTSVGLSNGSFIFGIMTGIKAMNENRVLDEVETEFAGKKHKWKVYTSNLVNMGSDNGKPKNINIYWEMFKYDILKRIGNQKICYIKIYGAKASNNYSIGELRINDVNIPELADKMNEYVKTWNETDFSSDKQFFFLVQDNETYTPYPFSNDEILKFIQEYSNIVLNLKESEESYDKLGNLAEKLTKDYTLATDLFLFLPEICADNEFFNELHSSEKINFNFESEGKNITVYKTQLYTYHLINNYLFELFRENTFNGKENEIYAKFINMSALYNIYLQVKSDYEKKNKILENLEVNLSFNVDNDYSIR</sequence>
<evidence type="ECO:0000313" key="1">
    <source>
        <dbReference type="EMBL" id="ASJ21529.1"/>
    </source>
</evidence>
<evidence type="ECO:0008006" key="3">
    <source>
        <dbReference type="Google" id="ProtNLM"/>
    </source>
</evidence>
<dbReference type="Proteomes" id="UP000264880">
    <property type="component" value="Chromosome"/>
</dbReference>
<dbReference type="EMBL" id="CP019914">
    <property type="protein sequence ID" value="ASJ21529.1"/>
    <property type="molecule type" value="Genomic_DNA"/>
</dbReference>
<protein>
    <recommendedName>
        <fullName evidence="3">TPR domain-containing protein</fullName>
    </recommendedName>
</protein>
<reference evidence="1 2" key="1">
    <citation type="submission" date="2017-02" db="EMBL/GenBank/DDBJ databases">
        <title>Complete genome sequence of Brachyspira hampsonii genomovar I strain NSH-16 (ATCC BAA-2463).</title>
        <authorList>
            <person name="Mirajkar N.S."/>
            <person name="Gebhart C.J."/>
        </authorList>
    </citation>
    <scope>NUCLEOTIDE SEQUENCE [LARGE SCALE GENOMIC DNA]</scope>
    <source>
        <strain evidence="1 2">NSH-16</strain>
    </source>
</reference>